<protein>
    <recommendedName>
        <fullName evidence="4">Ig-like domain-containing protein</fullName>
    </recommendedName>
</protein>
<feature type="transmembrane region" description="Helical" evidence="2">
    <location>
        <begin position="411"/>
        <end position="429"/>
    </location>
</feature>
<proteinExistence type="predicted"/>
<dbReference type="Proteomes" id="UP000472267">
    <property type="component" value="Chromosome 11"/>
</dbReference>
<keyword evidence="2" id="KW-0472">Membrane</keyword>
<evidence type="ECO:0000313" key="6">
    <source>
        <dbReference type="Proteomes" id="UP000472267"/>
    </source>
</evidence>
<dbReference type="Pfam" id="PF07686">
    <property type="entry name" value="V-set"/>
    <property type="match status" value="1"/>
</dbReference>
<keyword evidence="1" id="KW-0393">Immunoglobulin domain</keyword>
<feature type="chain" id="PRO_5025512351" description="Ig-like domain-containing protein" evidence="3">
    <location>
        <begin position="18"/>
        <end position="430"/>
    </location>
</feature>
<dbReference type="InterPro" id="IPR007110">
    <property type="entry name" value="Ig-like_dom"/>
</dbReference>
<reference evidence="5" key="1">
    <citation type="submission" date="2019-06" db="EMBL/GenBank/DDBJ databases">
        <authorList>
            <consortium name="Wellcome Sanger Institute Data Sharing"/>
        </authorList>
    </citation>
    <scope>NUCLEOTIDE SEQUENCE [LARGE SCALE GENOMIC DNA]</scope>
</reference>
<reference evidence="5" key="3">
    <citation type="submission" date="2025-09" db="UniProtKB">
        <authorList>
            <consortium name="Ensembl"/>
        </authorList>
    </citation>
    <scope>IDENTIFICATION</scope>
</reference>
<dbReference type="OMA" id="YPLDAQM"/>
<keyword evidence="6" id="KW-1185">Reference proteome</keyword>
<dbReference type="PROSITE" id="PS50835">
    <property type="entry name" value="IG_LIKE"/>
    <property type="match status" value="2"/>
</dbReference>
<dbReference type="Pfam" id="PF07654">
    <property type="entry name" value="C1-set"/>
    <property type="match status" value="1"/>
</dbReference>
<feature type="domain" description="Ig-like" evidence="4">
    <location>
        <begin position="167"/>
        <end position="285"/>
    </location>
</feature>
<evidence type="ECO:0000256" key="1">
    <source>
        <dbReference type="ARBA" id="ARBA00023319"/>
    </source>
</evidence>
<dbReference type="InterPro" id="IPR013106">
    <property type="entry name" value="Ig_V-set"/>
</dbReference>
<dbReference type="SMART" id="SM00409">
    <property type="entry name" value="IG"/>
    <property type="match status" value="1"/>
</dbReference>
<dbReference type="InterPro" id="IPR003599">
    <property type="entry name" value="Ig_sub"/>
</dbReference>
<dbReference type="AlphaFoldDB" id="A0A672G3M7"/>
<gene>
    <name evidence="5" type="primary">tapbpl</name>
</gene>
<keyword evidence="2" id="KW-0812">Transmembrane</keyword>
<dbReference type="RefSeq" id="XP_029959020.1">
    <property type="nucleotide sequence ID" value="XM_030103160.1"/>
</dbReference>
<keyword evidence="3" id="KW-0732">Signal</keyword>
<evidence type="ECO:0000256" key="2">
    <source>
        <dbReference type="SAM" id="Phobius"/>
    </source>
</evidence>
<accession>A0A672G3M7</accession>
<dbReference type="GeneID" id="115397007"/>
<evidence type="ECO:0000259" key="4">
    <source>
        <dbReference type="PROSITE" id="PS50835"/>
    </source>
</evidence>
<reference evidence="5" key="2">
    <citation type="submission" date="2025-08" db="UniProtKB">
        <authorList>
            <consortium name="Ensembl"/>
        </authorList>
    </citation>
    <scope>IDENTIFICATION</scope>
</reference>
<dbReference type="CTD" id="55080"/>
<dbReference type="Ensembl" id="ENSSFAT00005014100.1">
    <property type="protein sequence ID" value="ENSSFAP00005013531.1"/>
    <property type="gene ID" value="ENSSFAG00005007354.1"/>
</dbReference>
<dbReference type="SUPFAM" id="SSF48726">
    <property type="entry name" value="Immunoglobulin"/>
    <property type="match status" value="2"/>
</dbReference>
<dbReference type="InterPro" id="IPR050380">
    <property type="entry name" value="Immune_Resp_Modulators"/>
</dbReference>
<sequence>MSIRVILLGFFLTSVSADGITDLVLSCALVDEGGGHGGMGGGSMFSRTPVTLVLRDVAVGPDESLELLTPFVAPSVPDPDLIIFEAQASSPEIPNAEALLHADCNDQEVMCEISLYSSQELRDSSDSAYFMVSINVEGVESSATLILQTLAVEKDQATLVQNRLDLPLSSSGTLLTKVIFLVFSDTKSVSAPVKAEIVLSCGFKQQDAPLAQEVSVEWRLQHRGKGQKVLDMKTQLDDVEGNTEIHAVRRDSSIDVAQVANEGNVSLTLDKLKVSDEGTYICTVSLGPFHCQQTVQLQIQQPPQVSLSKDKLVVKSAQTLSCHSNKYYPLDSQMEWFFLSPSDTEPQPFAERASLSSHRQHFDGTYSLSSHITVPPTISPGTKITCRVTHAALDSPLHVHVMVESPEPESYWWIFGFLFITILFFYQVMR</sequence>
<dbReference type="InterPro" id="IPR003597">
    <property type="entry name" value="Ig_C1-set"/>
</dbReference>
<dbReference type="OrthoDB" id="9948439at2759"/>
<feature type="domain" description="Ig-like" evidence="4">
    <location>
        <begin position="303"/>
        <end position="398"/>
    </location>
</feature>
<evidence type="ECO:0000256" key="3">
    <source>
        <dbReference type="SAM" id="SignalP"/>
    </source>
</evidence>
<dbReference type="InterPro" id="IPR013783">
    <property type="entry name" value="Ig-like_fold"/>
</dbReference>
<keyword evidence="2" id="KW-1133">Transmembrane helix</keyword>
<organism evidence="5 6">
    <name type="scientific">Salarias fasciatus</name>
    <name type="common">Jewelled blenny</name>
    <name type="synonym">Blennius fasciatus</name>
    <dbReference type="NCBI Taxonomy" id="181472"/>
    <lineage>
        <taxon>Eukaryota</taxon>
        <taxon>Metazoa</taxon>
        <taxon>Chordata</taxon>
        <taxon>Craniata</taxon>
        <taxon>Vertebrata</taxon>
        <taxon>Euteleostomi</taxon>
        <taxon>Actinopterygii</taxon>
        <taxon>Neopterygii</taxon>
        <taxon>Teleostei</taxon>
        <taxon>Neoteleostei</taxon>
        <taxon>Acanthomorphata</taxon>
        <taxon>Ovalentaria</taxon>
        <taxon>Blenniimorphae</taxon>
        <taxon>Blenniiformes</taxon>
        <taxon>Blennioidei</taxon>
        <taxon>Blenniidae</taxon>
        <taxon>Salariinae</taxon>
        <taxon>Salarias</taxon>
    </lineage>
</organism>
<dbReference type="InParanoid" id="A0A672G3M7"/>
<evidence type="ECO:0000313" key="5">
    <source>
        <dbReference type="Ensembl" id="ENSSFAP00005013531.1"/>
    </source>
</evidence>
<dbReference type="PANTHER" id="PTHR23411">
    <property type="entry name" value="TAPASIN"/>
    <property type="match status" value="1"/>
</dbReference>
<name>A0A672G3M7_SALFA</name>
<dbReference type="Gene3D" id="2.60.40.10">
    <property type="entry name" value="Immunoglobulins"/>
    <property type="match status" value="3"/>
</dbReference>
<feature type="signal peptide" evidence="3">
    <location>
        <begin position="1"/>
        <end position="17"/>
    </location>
</feature>
<dbReference type="InterPro" id="IPR036179">
    <property type="entry name" value="Ig-like_dom_sf"/>
</dbReference>
<dbReference type="SMART" id="SM00407">
    <property type="entry name" value="IGc1"/>
    <property type="match status" value="1"/>
</dbReference>